<gene>
    <name evidence="2" type="ORF">AVEN_125565_1</name>
</gene>
<keyword evidence="1" id="KW-1133">Transmembrane helix</keyword>
<keyword evidence="1" id="KW-0812">Transmembrane</keyword>
<keyword evidence="3" id="KW-1185">Reference proteome</keyword>
<dbReference type="EMBL" id="BGPR01008983">
    <property type="protein sequence ID" value="GBN37253.1"/>
    <property type="molecule type" value="Genomic_DNA"/>
</dbReference>
<dbReference type="AlphaFoldDB" id="A0A4Y2NE78"/>
<proteinExistence type="predicted"/>
<dbReference type="Proteomes" id="UP000499080">
    <property type="component" value="Unassembled WGS sequence"/>
</dbReference>
<reference evidence="2 3" key="1">
    <citation type="journal article" date="2019" name="Sci. Rep.">
        <title>Orb-weaving spider Araneus ventricosus genome elucidates the spidroin gene catalogue.</title>
        <authorList>
            <person name="Kono N."/>
            <person name="Nakamura H."/>
            <person name="Ohtoshi R."/>
            <person name="Moran D.A.P."/>
            <person name="Shinohara A."/>
            <person name="Yoshida Y."/>
            <person name="Fujiwara M."/>
            <person name="Mori M."/>
            <person name="Tomita M."/>
            <person name="Arakawa K."/>
        </authorList>
    </citation>
    <scope>NUCLEOTIDE SEQUENCE [LARGE SCALE GENOMIC DNA]</scope>
</reference>
<protein>
    <submittedName>
        <fullName evidence="2">Uncharacterized protein</fullName>
    </submittedName>
</protein>
<sequence>MFLSVWLVLFELKDAMTFSIVYVYFKGIMVWQMRCVFYCFMKCSEFSLKYGVVIIEFSRPLVGPDVIGKDAEGSSKATGTGGSLSENQVKENDAAEKVYNTGLT</sequence>
<comment type="caution">
    <text evidence="2">The sequence shown here is derived from an EMBL/GenBank/DDBJ whole genome shotgun (WGS) entry which is preliminary data.</text>
</comment>
<evidence type="ECO:0000313" key="2">
    <source>
        <dbReference type="EMBL" id="GBN37253.1"/>
    </source>
</evidence>
<name>A0A4Y2NE78_ARAVE</name>
<evidence type="ECO:0000313" key="3">
    <source>
        <dbReference type="Proteomes" id="UP000499080"/>
    </source>
</evidence>
<evidence type="ECO:0000256" key="1">
    <source>
        <dbReference type="SAM" id="Phobius"/>
    </source>
</evidence>
<keyword evidence="1" id="KW-0472">Membrane</keyword>
<organism evidence="2 3">
    <name type="scientific">Araneus ventricosus</name>
    <name type="common">Orbweaver spider</name>
    <name type="synonym">Epeira ventricosa</name>
    <dbReference type="NCBI Taxonomy" id="182803"/>
    <lineage>
        <taxon>Eukaryota</taxon>
        <taxon>Metazoa</taxon>
        <taxon>Ecdysozoa</taxon>
        <taxon>Arthropoda</taxon>
        <taxon>Chelicerata</taxon>
        <taxon>Arachnida</taxon>
        <taxon>Araneae</taxon>
        <taxon>Araneomorphae</taxon>
        <taxon>Entelegynae</taxon>
        <taxon>Araneoidea</taxon>
        <taxon>Araneidae</taxon>
        <taxon>Araneus</taxon>
    </lineage>
</organism>
<feature type="transmembrane region" description="Helical" evidence="1">
    <location>
        <begin position="20"/>
        <end position="40"/>
    </location>
</feature>
<accession>A0A4Y2NE78</accession>